<organism evidence="2 3">
    <name type="scientific">Xanthocytophaga flava</name>
    <dbReference type="NCBI Taxonomy" id="3048013"/>
    <lineage>
        <taxon>Bacteria</taxon>
        <taxon>Pseudomonadati</taxon>
        <taxon>Bacteroidota</taxon>
        <taxon>Cytophagia</taxon>
        <taxon>Cytophagales</taxon>
        <taxon>Rhodocytophagaceae</taxon>
        <taxon>Xanthocytophaga</taxon>
    </lineage>
</organism>
<gene>
    <name evidence="2" type="ORF">QNI16_03260</name>
</gene>
<proteinExistence type="predicted"/>
<dbReference type="Pfam" id="PF07666">
    <property type="entry name" value="MpPF26"/>
    <property type="match status" value="1"/>
</dbReference>
<keyword evidence="1" id="KW-1133">Transmembrane helix</keyword>
<feature type="transmembrane region" description="Helical" evidence="1">
    <location>
        <begin position="81"/>
        <end position="106"/>
    </location>
</feature>
<name>A0AAE3QL92_9BACT</name>
<dbReference type="EMBL" id="JASJOS010000001">
    <property type="protein sequence ID" value="MDJ1479488.1"/>
    <property type="molecule type" value="Genomic_DNA"/>
</dbReference>
<dbReference type="AlphaFoldDB" id="A0AAE3QL92"/>
<dbReference type="NCBIfam" id="NF040945">
    <property type="entry name" value="CCC_membrane"/>
    <property type="match status" value="1"/>
</dbReference>
<sequence length="125" mass="13525">MQQDPTTFNQGGMGFQQPLPNATIVLILSILSIPTCCCYGIVGLGLGITALVLANKDKALYEMNPNIYTPSSYSNINTGRVIAIIGIVLGSIYLLLTLFMILAFGFDALSDPTLMQERMRDIFGS</sequence>
<keyword evidence="1" id="KW-0812">Transmembrane</keyword>
<comment type="caution">
    <text evidence="2">The sequence shown here is derived from an EMBL/GenBank/DDBJ whole genome shotgun (WGS) entry which is preliminary data.</text>
</comment>
<dbReference type="RefSeq" id="WP_313975706.1">
    <property type="nucleotide sequence ID" value="NZ_JASJOS010000001.1"/>
</dbReference>
<dbReference type="Proteomes" id="UP001241110">
    <property type="component" value="Unassembled WGS sequence"/>
</dbReference>
<reference evidence="2" key="1">
    <citation type="submission" date="2023-05" db="EMBL/GenBank/DDBJ databases">
        <authorList>
            <person name="Zhang X."/>
        </authorList>
    </citation>
    <scope>NUCLEOTIDE SEQUENCE</scope>
    <source>
        <strain evidence="2">YF14B1</strain>
    </source>
</reference>
<evidence type="ECO:0000313" key="3">
    <source>
        <dbReference type="Proteomes" id="UP001241110"/>
    </source>
</evidence>
<feature type="transmembrane region" description="Helical" evidence="1">
    <location>
        <begin position="24"/>
        <end position="54"/>
    </location>
</feature>
<accession>A0AAE3QL92</accession>
<keyword evidence="1" id="KW-0472">Membrane</keyword>
<dbReference type="InterPro" id="IPR011655">
    <property type="entry name" value="MpPF26"/>
</dbReference>
<protein>
    <submittedName>
        <fullName evidence="2">CCC motif membrane protein</fullName>
    </submittedName>
</protein>
<evidence type="ECO:0000256" key="1">
    <source>
        <dbReference type="SAM" id="Phobius"/>
    </source>
</evidence>
<evidence type="ECO:0000313" key="2">
    <source>
        <dbReference type="EMBL" id="MDJ1479488.1"/>
    </source>
</evidence>